<dbReference type="SUPFAM" id="SSF56672">
    <property type="entry name" value="DNA/RNA polymerases"/>
    <property type="match status" value="1"/>
</dbReference>
<dbReference type="InterPro" id="IPR002156">
    <property type="entry name" value="RNaseH_domain"/>
</dbReference>
<dbReference type="InterPro" id="IPR041577">
    <property type="entry name" value="RT_RNaseH_2"/>
</dbReference>
<dbReference type="PROSITE" id="PS50994">
    <property type="entry name" value="INTEGRASE"/>
    <property type="match status" value="1"/>
</dbReference>
<dbReference type="CDD" id="cd01647">
    <property type="entry name" value="RT_LTR"/>
    <property type="match status" value="1"/>
</dbReference>
<dbReference type="InterPro" id="IPR041588">
    <property type="entry name" value="Integrase_H2C2"/>
</dbReference>
<dbReference type="GO" id="GO:0003676">
    <property type="term" value="F:nucleic acid binding"/>
    <property type="evidence" value="ECO:0007669"/>
    <property type="project" value="InterPro"/>
</dbReference>
<evidence type="ECO:0000313" key="8">
    <source>
        <dbReference type="Proteomes" id="UP000472277"/>
    </source>
</evidence>
<evidence type="ECO:0000259" key="4">
    <source>
        <dbReference type="PROSITE" id="PS50878"/>
    </source>
</evidence>
<dbReference type="Pfam" id="PF00665">
    <property type="entry name" value="rve"/>
    <property type="match status" value="1"/>
</dbReference>
<keyword evidence="8" id="KW-1185">Reference proteome</keyword>
<reference evidence="7" key="2">
    <citation type="submission" date="2025-09" db="UniProtKB">
        <authorList>
            <consortium name="Ensembl"/>
        </authorList>
    </citation>
    <scope>IDENTIFICATION</scope>
</reference>
<evidence type="ECO:0000256" key="2">
    <source>
        <dbReference type="ARBA" id="ARBA00012180"/>
    </source>
</evidence>
<dbReference type="GO" id="GO:0004523">
    <property type="term" value="F:RNA-DNA hybrid ribonuclease activity"/>
    <property type="evidence" value="ECO:0007669"/>
    <property type="project" value="UniProtKB-EC"/>
</dbReference>
<dbReference type="InterPro" id="IPR001584">
    <property type="entry name" value="Integrase_cat-core"/>
</dbReference>
<dbReference type="GeneTree" id="ENSGT01140000282569"/>
<dbReference type="InterPro" id="IPR012337">
    <property type="entry name" value="RNaseH-like_sf"/>
</dbReference>
<dbReference type="InterPro" id="IPR043502">
    <property type="entry name" value="DNA/RNA_pol_sf"/>
</dbReference>
<evidence type="ECO:0000313" key="7">
    <source>
        <dbReference type="Ensembl" id="ENSSTUP00000059063.1"/>
    </source>
</evidence>
<feature type="domain" description="Integrase catalytic" evidence="6">
    <location>
        <begin position="1164"/>
        <end position="1325"/>
    </location>
</feature>
<dbReference type="PROSITE" id="PS50879">
    <property type="entry name" value="RNASE_H_1"/>
    <property type="match status" value="1"/>
</dbReference>
<dbReference type="Gene3D" id="1.10.340.70">
    <property type="match status" value="1"/>
</dbReference>
<evidence type="ECO:0000259" key="6">
    <source>
        <dbReference type="PROSITE" id="PS50994"/>
    </source>
</evidence>
<dbReference type="Gene3D" id="3.10.20.370">
    <property type="match status" value="1"/>
</dbReference>
<dbReference type="PANTHER" id="PTHR37984">
    <property type="entry name" value="PROTEIN CBG26694"/>
    <property type="match status" value="1"/>
</dbReference>
<dbReference type="Pfam" id="PF00078">
    <property type="entry name" value="RVT_1"/>
    <property type="match status" value="1"/>
</dbReference>
<dbReference type="InterPro" id="IPR000477">
    <property type="entry name" value="RT_dom"/>
</dbReference>
<reference evidence="7" key="1">
    <citation type="submission" date="2025-08" db="UniProtKB">
        <authorList>
            <consortium name="Ensembl"/>
        </authorList>
    </citation>
    <scope>IDENTIFICATION</scope>
</reference>
<dbReference type="Pfam" id="PF17921">
    <property type="entry name" value="Integrase_H2C2"/>
    <property type="match status" value="1"/>
</dbReference>
<name>A0A674AIG5_SALTR</name>
<dbReference type="Gene3D" id="3.10.10.10">
    <property type="entry name" value="HIV Type 1 Reverse Transcriptase, subunit A, domain 1"/>
    <property type="match status" value="1"/>
</dbReference>
<dbReference type="InterPro" id="IPR050951">
    <property type="entry name" value="Retrovirus_Pol_polyprotein"/>
</dbReference>
<protein>
    <recommendedName>
        <fullName evidence="3">Gypsy retrotransposon integrase-like protein 1</fullName>
        <ecNumber evidence="2">3.1.26.4</ecNumber>
    </recommendedName>
</protein>
<evidence type="ECO:0000256" key="3">
    <source>
        <dbReference type="ARBA" id="ARBA00039658"/>
    </source>
</evidence>
<dbReference type="InParanoid" id="A0A674AIG5"/>
<dbReference type="Gene3D" id="3.30.420.10">
    <property type="entry name" value="Ribonuclease H-like superfamily/Ribonuclease H"/>
    <property type="match status" value="2"/>
</dbReference>
<dbReference type="GO" id="GO:0015074">
    <property type="term" value="P:DNA integration"/>
    <property type="evidence" value="ECO:0007669"/>
    <property type="project" value="InterPro"/>
</dbReference>
<sequence>MFNEISKTANCHPLVPKTFRFPLGTTPQTTLTAIEVCALSIRIGTKELSHYLLVVADLPHTVYVGADILVRLGVKLDTIHQVLWSLAQPNQHALSFDPVRMASGQTIPEACKTITESAMLIPSRTTEVSVRLNLAPGYRMEGTTAFFQPSPKLFDLGLTINGNPLLELTARSTYLLVQNLTQADISIPRHTQLGTLIDYAFHDFELVVPVIGPLPSSLDLDGEGGTLFTCQSKAIALTPVLPLDDTSAFRLDADPDSNLLIYSIVTEDDIASPPACEVHSCEKTTDDSSKGDMPSPPDEDLYNVAEPYPGFHAQVIQLLSEADALVNDTERHQLRELFNKHSEIWSTDSLDCGVTGIHVVRIPTPPGATPTFVRQYKIPLAAYAAVQEIIDSLLAKRIIRECNSTYSAPVWPVLKPTGKWRLTIDYRQLNKLVPLSRWPMTQLDQELPKVANAKYFSTVDVANGFWTMTVDPRDQHKLAFSFSNKLFTFNRCPFGYANSPSEFNIFLHKAMPDAASRGTIIYVDDVLMRSETWSHHLNEMDHVLTQLGTAGAKLAIMKGQWCRTKVNYVGLLVGAEGILPQSNRIQAVRNIKTPTNLHEVRSFLGVCNYSRQFIENYADLSKPLTHLLQKDTPFVWDVTHNEAVASLKNMLCEAPCLVYPNKDKTFFLEVGFSEHCLSAGLYQKYDQDKRVVAYASKTLNPAEHKYSDCEKALLSTVWAIKHFTSYVGGQKVIIETCHQPVTFLKSQRIREGAVHNSRIAAWLMTLQSHDVVINYAKAKNLPLGSALAVCQHCGDDETDSGPPPRDIAPPLPSNHHYFEENVCLDMPMAFVDGCSYRHLDHLQAGVGLVWHNDIPCKPLQFQLGNKTSQFAEVAGVLITLQTAVKHGLAELAICTDSNYARLTFLCHLPFWKQKHMTTSSGKEVKNKELILACDDLITKHDIQVYWKKVKGHSKSPGRDKLGNDHADSMAKSGAIHGTPWVFAARDEKPTEEAMVSAVTRSHVAPRKTSSHKHNVLLTHSFMNGDLVAMQHQDESLATLMAFLSDPVNHPVSELALAGSHDLRSLYATKQHLTLVDDLLVYVSETDTARRWVVPKTQRGIMIAHAHDEPCGGHRGVKATCETLRQVAHWPHMEQDVARYVRGCLVCCQFQPTKPLHRAPLQRKGVSYPWSSIQIDWVGPVARSARGNKYLLTVTCAFTKWVECLPATNDTAETTAVLLLNHVFSRFGLPGETVDSDRGTHFSAAVMTELWKLLGVKAKLHIAYHPRSSGGGVERSNQSIVRILRKYVAANHKDWDLKLPLVLMAIRATRNRSTGMTPFEMMTGRQMTLPLHLLYQPGDVAAATAYTAHQYVTDLRNHLQTTFAYAQGQLERSAEGDKTYYDKKASHQMFEVGDKVWYYIYTKPAGVATKFLPHWTGPHEIVVKLSPVAYQIKISKGRQTATLKWVHRNQIKLYTPPMGIEGVLASTE</sequence>
<dbReference type="OMA" id="ICHRAVT"/>
<proteinExistence type="inferred from homology"/>
<dbReference type="Ensembl" id="ENSSTUT00000062081.1">
    <property type="protein sequence ID" value="ENSSTUP00000059063.1"/>
    <property type="gene ID" value="ENSSTUG00000025418.1"/>
</dbReference>
<dbReference type="Pfam" id="PF17919">
    <property type="entry name" value="RT_RNaseH_2"/>
    <property type="match status" value="1"/>
</dbReference>
<dbReference type="Gene3D" id="3.30.70.270">
    <property type="match status" value="2"/>
</dbReference>
<feature type="domain" description="Reverse transcriptase" evidence="4">
    <location>
        <begin position="394"/>
        <end position="573"/>
    </location>
</feature>
<accession>A0A674AIG5</accession>
<organism evidence="7 8">
    <name type="scientific">Salmo trutta</name>
    <name type="common">Brown trout</name>
    <dbReference type="NCBI Taxonomy" id="8032"/>
    <lineage>
        <taxon>Eukaryota</taxon>
        <taxon>Metazoa</taxon>
        <taxon>Chordata</taxon>
        <taxon>Craniata</taxon>
        <taxon>Vertebrata</taxon>
        <taxon>Euteleostomi</taxon>
        <taxon>Actinopterygii</taxon>
        <taxon>Neopterygii</taxon>
        <taxon>Teleostei</taxon>
        <taxon>Protacanthopterygii</taxon>
        <taxon>Salmoniformes</taxon>
        <taxon>Salmonidae</taxon>
        <taxon>Salmoninae</taxon>
        <taxon>Salmo</taxon>
    </lineage>
</organism>
<feature type="domain" description="RNase H type-1" evidence="5">
    <location>
        <begin position="823"/>
        <end position="975"/>
    </location>
</feature>
<dbReference type="Proteomes" id="UP000472277">
    <property type="component" value="Chromosome 33"/>
</dbReference>
<dbReference type="EC" id="3.1.26.4" evidence="2"/>
<dbReference type="InterPro" id="IPR036397">
    <property type="entry name" value="RNaseH_sf"/>
</dbReference>
<dbReference type="PROSITE" id="PS50878">
    <property type="entry name" value="RT_POL"/>
    <property type="match status" value="1"/>
</dbReference>
<dbReference type="FunFam" id="3.30.70.270:FF:000045">
    <property type="entry name" value="Transposon Tf2-7 polyprotein"/>
    <property type="match status" value="1"/>
</dbReference>
<evidence type="ECO:0000259" key="5">
    <source>
        <dbReference type="PROSITE" id="PS50879"/>
    </source>
</evidence>
<dbReference type="InterPro" id="IPR043128">
    <property type="entry name" value="Rev_trsase/Diguanyl_cyclase"/>
</dbReference>
<dbReference type="SUPFAM" id="SSF53098">
    <property type="entry name" value="Ribonuclease H-like"/>
    <property type="match status" value="2"/>
</dbReference>
<comment type="similarity">
    <text evidence="1">Belongs to the beta type-B retroviral polymerase family. HERV class-II K(HML-2) pol subfamily.</text>
</comment>
<dbReference type="Pfam" id="PF00075">
    <property type="entry name" value="RNase_H"/>
    <property type="match status" value="1"/>
</dbReference>
<evidence type="ECO:0000256" key="1">
    <source>
        <dbReference type="ARBA" id="ARBA00010879"/>
    </source>
</evidence>
<dbReference type="FunFam" id="1.10.340.70:FF:000001">
    <property type="entry name" value="Retrovirus-related Pol polyprotein from transposon gypsy-like Protein"/>
    <property type="match status" value="1"/>
</dbReference>
<dbReference type="PANTHER" id="PTHR37984:SF12">
    <property type="entry name" value="RIBONUCLEASE H"/>
    <property type="match status" value="1"/>
</dbReference>
<dbReference type="FunFam" id="3.30.420.10:FF:000032">
    <property type="entry name" value="Retrovirus-related Pol polyprotein from transposon 297-like Protein"/>
    <property type="match status" value="1"/>
</dbReference>